<feature type="repeat" description="ANK" evidence="7">
    <location>
        <begin position="174"/>
        <end position="207"/>
    </location>
</feature>
<keyword evidence="6 8" id="KW-0472">Membrane</keyword>
<evidence type="ECO:0000256" key="6">
    <source>
        <dbReference type="ARBA" id="ARBA00023136"/>
    </source>
</evidence>
<evidence type="ECO:0000313" key="10">
    <source>
        <dbReference type="EMBL" id="KAF8369667.1"/>
    </source>
</evidence>
<dbReference type="PROSITE" id="PS50297">
    <property type="entry name" value="ANK_REP_REGION"/>
    <property type="match status" value="3"/>
</dbReference>
<keyword evidence="3" id="KW-0677">Repeat</keyword>
<dbReference type="OrthoDB" id="7729168at2759"/>
<evidence type="ECO:0000256" key="2">
    <source>
        <dbReference type="ARBA" id="ARBA00022692"/>
    </source>
</evidence>
<dbReference type="InterPro" id="IPR036770">
    <property type="entry name" value="Ankyrin_rpt-contain_sf"/>
</dbReference>
<comment type="caution">
    <text evidence="10">The sequence shown here is derived from an EMBL/GenBank/DDBJ whole genome shotgun (WGS) entry which is preliminary data.</text>
</comment>
<dbReference type="AlphaFoldDB" id="A0A834Y7I7"/>
<dbReference type="Proteomes" id="UP000655225">
    <property type="component" value="Unassembled WGS sequence"/>
</dbReference>
<feature type="repeat" description="ANK" evidence="7">
    <location>
        <begin position="36"/>
        <end position="58"/>
    </location>
</feature>
<evidence type="ECO:0000259" key="9">
    <source>
        <dbReference type="Pfam" id="PF13962"/>
    </source>
</evidence>
<dbReference type="PROSITE" id="PS50088">
    <property type="entry name" value="ANK_REPEAT"/>
    <property type="match status" value="4"/>
</dbReference>
<name>A0A834Y7I7_TETSI</name>
<dbReference type="InterPro" id="IPR002110">
    <property type="entry name" value="Ankyrin_rpt"/>
</dbReference>
<dbReference type="GO" id="GO:0005886">
    <property type="term" value="C:plasma membrane"/>
    <property type="evidence" value="ECO:0007669"/>
    <property type="project" value="TreeGrafter"/>
</dbReference>
<evidence type="ECO:0000313" key="11">
    <source>
        <dbReference type="Proteomes" id="UP000655225"/>
    </source>
</evidence>
<dbReference type="Pfam" id="PF13962">
    <property type="entry name" value="PGG"/>
    <property type="match status" value="1"/>
</dbReference>
<dbReference type="EMBL" id="JABCRI010000608">
    <property type="protein sequence ID" value="KAF8369667.1"/>
    <property type="molecule type" value="Genomic_DNA"/>
</dbReference>
<evidence type="ECO:0000256" key="5">
    <source>
        <dbReference type="ARBA" id="ARBA00023043"/>
    </source>
</evidence>
<dbReference type="PANTHER" id="PTHR24186">
    <property type="entry name" value="PROTEIN PHOSPHATASE 1 REGULATORY SUBUNIT"/>
    <property type="match status" value="1"/>
</dbReference>
<dbReference type="Pfam" id="PF12796">
    <property type="entry name" value="Ank_2"/>
    <property type="match status" value="1"/>
</dbReference>
<dbReference type="Gene3D" id="1.25.40.20">
    <property type="entry name" value="Ankyrin repeat-containing domain"/>
    <property type="match status" value="1"/>
</dbReference>
<evidence type="ECO:0000256" key="7">
    <source>
        <dbReference type="PROSITE-ProRule" id="PRU00023"/>
    </source>
</evidence>
<dbReference type="FunFam" id="1.25.40.20:FF:000477">
    <property type="entry name" value="Ankyrin repeat family protein"/>
    <property type="match status" value="1"/>
</dbReference>
<feature type="transmembrane region" description="Helical" evidence="8">
    <location>
        <begin position="353"/>
        <end position="378"/>
    </location>
</feature>
<evidence type="ECO:0000256" key="8">
    <source>
        <dbReference type="SAM" id="Phobius"/>
    </source>
</evidence>
<sequence>MERRLYEASLLGNVASLRELMQEDELILDRVSVTCFDETPLHIAAMRGHVDFTRALLRFKPKLASELDYRRCSPLHLASAEGYVVIVRELLSICPDACVFRDQDGRTPLHLAAMKGRVEVLEVLLHVRPEVTRITTDHGETIMHLCVKHNRLEALKVLVESESDDEFVNSKDDDGNTILHIAAAMKQMETIKYLLTRIGVKVNALNGNSFTALDVIEHSPRDLKIMEIRESLREAGTLRAKNLPQATRIDGSEISQAVRRNEVVAVAPPVVPQSGARDSSFKKSTNNRKEWFKNTNEALMITATVIASIAFQAGINPPGGVSTENKLFINNEGTNITLHAGKAIMADKYPEDYLTFLGFNAASFIISSSIILFLLSGLPLKRRIFIGIQLVAMWVTITCMAVSYIFAIYAVSSNPNDQTLVDIIVYSIIHGSGQKLVSDKKNISARKVIFLVVIAWLGVLAIIFIWHAIRFGLWVLRKLRKFVYISFSEGKSFEIQAMATYEMGQTNFNLV</sequence>
<dbReference type="SUPFAM" id="SSF48403">
    <property type="entry name" value="Ankyrin repeat"/>
    <property type="match status" value="1"/>
</dbReference>
<proteinExistence type="predicted"/>
<dbReference type="OMA" id="NKFCAWL"/>
<evidence type="ECO:0000256" key="1">
    <source>
        <dbReference type="ARBA" id="ARBA00004141"/>
    </source>
</evidence>
<feature type="transmembrane region" description="Helical" evidence="8">
    <location>
        <begin position="448"/>
        <end position="469"/>
    </location>
</feature>
<comment type="subcellular location">
    <subcellularLocation>
        <location evidence="1">Membrane</location>
        <topology evidence="1">Multi-pass membrane protein</topology>
    </subcellularLocation>
</comment>
<feature type="domain" description="PGG" evidence="9">
    <location>
        <begin position="289"/>
        <end position="411"/>
    </location>
</feature>
<evidence type="ECO:0000256" key="4">
    <source>
        <dbReference type="ARBA" id="ARBA00022989"/>
    </source>
</evidence>
<feature type="repeat" description="ANK" evidence="7">
    <location>
        <begin position="138"/>
        <end position="170"/>
    </location>
</feature>
<keyword evidence="2 8" id="KW-0812">Transmembrane</keyword>
<dbReference type="PANTHER" id="PTHR24186:SF37">
    <property type="entry name" value="PGG DOMAIN-CONTAINING PROTEIN"/>
    <property type="match status" value="1"/>
</dbReference>
<dbReference type="InterPro" id="IPR026961">
    <property type="entry name" value="PGG_dom"/>
</dbReference>
<evidence type="ECO:0000256" key="3">
    <source>
        <dbReference type="ARBA" id="ARBA00022737"/>
    </source>
</evidence>
<dbReference type="SMART" id="SM00248">
    <property type="entry name" value="ANK"/>
    <property type="match status" value="5"/>
</dbReference>
<gene>
    <name evidence="10" type="ORF">HHK36_032311</name>
</gene>
<feature type="transmembrane region" description="Helical" evidence="8">
    <location>
        <begin position="390"/>
        <end position="411"/>
    </location>
</feature>
<keyword evidence="11" id="KW-1185">Reference proteome</keyword>
<keyword evidence="5 7" id="KW-0040">ANK repeat</keyword>
<dbReference type="Pfam" id="PF00023">
    <property type="entry name" value="Ank"/>
    <property type="match status" value="2"/>
</dbReference>
<reference evidence="10 11" key="1">
    <citation type="submission" date="2020-04" db="EMBL/GenBank/DDBJ databases">
        <title>Plant Genome Project.</title>
        <authorList>
            <person name="Zhang R.-G."/>
        </authorList>
    </citation>
    <scope>NUCLEOTIDE SEQUENCE [LARGE SCALE GENOMIC DNA]</scope>
    <source>
        <strain evidence="10">YNK0</strain>
        <tissue evidence="10">Leaf</tissue>
    </source>
</reference>
<accession>A0A834Y7I7</accession>
<feature type="repeat" description="ANK" evidence="7">
    <location>
        <begin position="104"/>
        <end position="136"/>
    </location>
</feature>
<keyword evidence="4 8" id="KW-1133">Transmembrane helix</keyword>
<protein>
    <recommendedName>
        <fullName evidence="9">PGG domain-containing protein</fullName>
    </recommendedName>
</protein>
<organism evidence="10 11">
    <name type="scientific">Tetracentron sinense</name>
    <name type="common">Spur-leaf</name>
    <dbReference type="NCBI Taxonomy" id="13715"/>
    <lineage>
        <taxon>Eukaryota</taxon>
        <taxon>Viridiplantae</taxon>
        <taxon>Streptophyta</taxon>
        <taxon>Embryophyta</taxon>
        <taxon>Tracheophyta</taxon>
        <taxon>Spermatophyta</taxon>
        <taxon>Magnoliopsida</taxon>
        <taxon>Trochodendrales</taxon>
        <taxon>Trochodendraceae</taxon>
        <taxon>Tetracentron</taxon>
    </lineage>
</organism>